<evidence type="ECO:0000313" key="3">
    <source>
        <dbReference type="Proteomes" id="UP001500782"/>
    </source>
</evidence>
<accession>A0ABN0WLZ9</accession>
<organism evidence="2 3">
    <name type="scientific">Bacillus carboniphilus</name>
    <dbReference type="NCBI Taxonomy" id="86663"/>
    <lineage>
        <taxon>Bacteria</taxon>
        <taxon>Bacillati</taxon>
        <taxon>Bacillota</taxon>
        <taxon>Bacilli</taxon>
        <taxon>Bacillales</taxon>
        <taxon>Bacillaceae</taxon>
        <taxon>Bacillus</taxon>
    </lineage>
</organism>
<gene>
    <name evidence="2" type="ORF">GCM10008967_34930</name>
</gene>
<reference evidence="2 3" key="1">
    <citation type="journal article" date="2019" name="Int. J. Syst. Evol. Microbiol.">
        <title>The Global Catalogue of Microorganisms (GCM) 10K type strain sequencing project: providing services to taxonomists for standard genome sequencing and annotation.</title>
        <authorList>
            <consortium name="The Broad Institute Genomics Platform"/>
            <consortium name="The Broad Institute Genome Sequencing Center for Infectious Disease"/>
            <person name="Wu L."/>
            <person name="Ma J."/>
        </authorList>
    </citation>
    <scope>NUCLEOTIDE SEQUENCE [LARGE SCALE GENOMIC DNA]</scope>
    <source>
        <strain evidence="2 3">JCM 9731</strain>
    </source>
</reference>
<name>A0ABN0WLZ9_9BACI</name>
<evidence type="ECO:0000313" key="2">
    <source>
        <dbReference type="EMBL" id="GAA0341578.1"/>
    </source>
</evidence>
<evidence type="ECO:0008006" key="4">
    <source>
        <dbReference type="Google" id="ProtNLM"/>
    </source>
</evidence>
<protein>
    <recommendedName>
        <fullName evidence="4">YgaB-like protein</fullName>
    </recommendedName>
</protein>
<dbReference type="RefSeq" id="WP_343801902.1">
    <property type="nucleotide sequence ID" value="NZ_BAAADJ010000060.1"/>
</dbReference>
<dbReference type="Pfam" id="PF14182">
    <property type="entry name" value="YgaB"/>
    <property type="match status" value="1"/>
</dbReference>
<dbReference type="EMBL" id="BAAADJ010000060">
    <property type="protein sequence ID" value="GAA0341578.1"/>
    <property type="molecule type" value="Genomic_DNA"/>
</dbReference>
<sequence length="86" mass="10505">MKMFDELVNNQMKTMDQLLFLQSELERCQKIEAELLLLEEEARLAGVREDIEKMKQELREIQETFEKQTEQVIRYYQEENLKQYSV</sequence>
<evidence type="ECO:0000256" key="1">
    <source>
        <dbReference type="SAM" id="Coils"/>
    </source>
</evidence>
<comment type="caution">
    <text evidence="2">The sequence shown here is derived from an EMBL/GenBank/DDBJ whole genome shotgun (WGS) entry which is preliminary data.</text>
</comment>
<feature type="coiled-coil region" evidence="1">
    <location>
        <begin position="21"/>
        <end position="71"/>
    </location>
</feature>
<dbReference type="Proteomes" id="UP001500782">
    <property type="component" value="Unassembled WGS sequence"/>
</dbReference>
<proteinExistence type="predicted"/>
<keyword evidence="3" id="KW-1185">Reference proteome</keyword>
<keyword evidence="1" id="KW-0175">Coiled coil</keyword>
<dbReference type="InterPro" id="IPR025572">
    <property type="entry name" value="YgaB"/>
</dbReference>